<dbReference type="GO" id="GO:0006310">
    <property type="term" value="P:DNA recombination"/>
    <property type="evidence" value="ECO:0007669"/>
    <property type="project" value="UniProtKB-KW"/>
</dbReference>
<dbReference type="AlphaFoldDB" id="A0A7W7LI13"/>
<evidence type="ECO:0000313" key="4">
    <source>
        <dbReference type="EMBL" id="MBB4890562.1"/>
    </source>
</evidence>
<organism evidence="4 5">
    <name type="scientific">Streptomyces netropsis</name>
    <name type="common">Streptoverticillium netropsis</name>
    <dbReference type="NCBI Taxonomy" id="55404"/>
    <lineage>
        <taxon>Bacteria</taxon>
        <taxon>Bacillati</taxon>
        <taxon>Actinomycetota</taxon>
        <taxon>Actinomycetes</taxon>
        <taxon>Kitasatosporales</taxon>
        <taxon>Streptomycetaceae</taxon>
        <taxon>Streptomyces</taxon>
    </lineage>
</organism>
<keyword evidence="5" id="KW-1185">Reference proteome</keyword>
<dbReference type="GO" id="GO:0003677">
    <property type="term" value="F:DNA binding"/>
    <property type="evidence" value="ECO:0007669"/>
    <property type="project" value="InterPro"/>
</dbReference>
<dbReference type="PROSITE" id="PS51898">
    <property type="entry name" value="TYR_RECOMBINASE"/>
    <property type="match status" value="1"/>
</dbReference>
<evidence type="ECO:0000256" key="1">
    <source>
        <dbReference type="ARBA" id="ARBA00023172"/>
    </source>
</evidence>
<comment type="caution">
    <text evidence="4">The sequence shown here is derived from an EMBL/GenBank/DDBJ whole genome shotgun (WGS) entry which is preliminary data.</text>
</comment>
<evidence type="ECO:0000256" key="2">
    <source>
        <dbReference type="SAM" id="MobiDB-lite"/>
    </source>
</evidence>
<keyword evidence="1" id="KW-0233">DNA recombination</keyword>
<dbReference type="SUPFAM" id="SSF56349">
    <property type="entry name" value="DNA breaking-rejoining enzymes"/>
    <property type="match status" value="1"/>
</dbReference>
<evidence type="ECO:0000313" key="5">
    <source>
        <dbReference type="Proteomes" id="UP000556436"/>
    </source>
</evidence>
<dbReference type="InterPro" id="IPR002104">
    <property type="entry name" value="Integrase_catalytic"/>
</dbReference>
<dbReference type="GO" id="GO:0015074">
    <property type="term" value="P:DNA integration"/>
    <property type="evidence" value="ECO:0007669"/>
    <property type="project" value="InterPro"/>
</dbReference>
<dbReference type="InterPro" id="IPR013762">
    <property type="entry name" value="Integrase-like_cat_sf"/>
</dbReference>
<dbReference type="Gene3D" id="1.10.443.10">
    <property type="entry name" value="Intergrase catalytic core"/>
    <property type="match status" value="1"/>
</dbReference>
<dbReference type="InterPro" id="IPR011010">
    <property type="entry name" value="DNA_brk_join_enz"/>
</dbReference>
<accession>A0A7W7LI13</accession>
<sequence>MLHVAADVVLALGCGLRQGEVLGLPPEDVDFARGVLWVRRQVQLLGGRMYFTLPKGGKARVVDMPRSVASALAEYFVEYPAVEVELPWGGPEPERENRRSRWTTMPTSCPSPEARDARPSTDGSTPPHWPWPRRTSTTS</sequence>
<proteinExistence type="predicted"/>
<name>A0A7W7LI13_STRNE</name>
<feature type="region of interest" description="Disordered" evidence="2">
    <location>
        <begin position="87"/>
        <end position="139"/>
    </location>
</feature>
<protein>
    <submittedName>
        <fullName evidence="4">Integrase</fullName>
    </submittedName>
</protein>
<reference evidence="4 5" key="1">
    <citation type="submission" date="2020-08" db="EMBL/GenBank/DDBJ databases">
        <title>Genomic Encyclopedia of Type Strains, Phase III (KMG-III): the genomes of soil and plant-associated and newly described type strains.</title>
        <authorList>
            <person name="Whitman W."/>
        </authorList>
    </citation>
    <scope>NUCLEOTIDE SEQUENCE [LARGE SCALE GENOMIC DNA]</scope>
    <source>
        <strain evidence="4 5">CECT 3265</strain>
    </source>
</reference>
<feature type="domain" description="Tyr recombinase" evidence="3">
    <location>
        <begin position="1"/>
        <end position="139"/>
    </location>
</feature>
<gene>
    <name evidence="4" type="ORF">FHS38_006647</name>
</gene>
<dbReference type="EMBL" id="JACHJG010000020">
    <property type="protein sequence ID" value="MBB4890562.1"/>
    <property type="molecule type" value="Genomic_DNA"/>
</dbReference>
<dbReference type="Proteomes" id="UP000556436">
    <property type="component" value="Unassembled WGS sequence"/>
</dbReference>
<evidence type="ECO:0000259" key="3">
    <source>
        <dbReference type="PROSITE" id="PS51898"/>
    </source>
</evidence>